<evidence type="ECO:0000313" key="3">
    <source>
        <dbReference type="Proteomes" id="UP001164746"/>
    </source>
</evidence>
<proteinExistence type="predicted"/>
<name>A0ABY7FAM3_MYAAR</name>
<organism evidence="2 3">
    <name type="scientific">Mya arenaria</name>
    <name type="common">Soft-shell clam</name>
    <dbReference type="NCBI Taxonomy" id="6604"/>
    <lineage>
        <taxon>Eukaryota</taxon>
        <taxon>Metazoa</taxon>
        <taxon>Spiralia</taxon>
        <taxon>Lophotrochozoa</taxon>
        <taxon>Mollusca</taxon>
        <taxon>Bivalvia</taxon>
        <taxon>Autobranchia</taxon>
        <taxon>Heteroconchia</taxon>
        <taxon>Euheterodonta</taxon>
        <taxon>Imparidentia</taxon>
        <taxon>Neoheterodontei</taxon>
        <taxon>Myida</taxon>
        <taxon>Myoidea</taxon>
        <taxon>Myidae</taxon>
        <taxon>Mya</taxon>
    </lineage>
</organism>
<protein>
    <submittedName>
        <fullName evidence="2">MARC1-like protein</fullName>
    </submittedName>
</protein>
<accession>A0ABY7FAM3</accession>
<evidence type="ECO:0000313" key="2">
    <source>
        <dbReference type="EMBL" id="WAR19218.1"/>
    </source>
</evidence>
<gene>
    <name evidence="2" type="ORF">MAR_001056</name>
</gene>
<keyword evidence="3" id="KW-1185">Reference proteome</keyword>
<sequence>MSNFEVPGVFAAVVAGSFLKHVGLRLTRNRNVKEYVGTVSQINVYPLKSAKNLQNVTTANITTQGLICDGVGDRHWMVTRKGHYQNMSAFQRLILIQTTKEGSFFRLDAEGMEPLRLPLDPEVTGDNLVEVKVKFVPQRAVDCGDAAAQWISTFLKKEGLRLNYSPPSLSKRFSTDVPKEWTTDAKPGEEVAFQDFAHCMIMCDSSVEELSKRVQRNVPAIQFRPNVLVSGTTPFDENFRVISESTLGY</sequence>
<dbReference type="InterPro" id="IPR005302">
    <property type="entry name" value="MoCF_Sase_C"/>
</dbReference>
<evidence type="ECO:0000259" key="1">
    <source>
        <dbReference type="PROSITE" id="PS51340"/>
    </source>
</evidence>
<feature type="domain" description="MOSC" evidence="1">
    <location>
        <begin position="175"/>
        <end position="249"/>
    </location>
</feature>
<dbReference type="EMBL" id="CP111022">
    <property type="protein sequence ID" value="WAR19218.1"/>
    <property type="molecule type" value="Genomic_DNA"/>
</dbReference>
<dbReference type="SUPFAM" id="SSF141673">
    <property type="entry name" value="MOSC N-terminal domain-like"/>
    <property type="match status" value="1"/>
</dbReference>
<dbReference type="Pfam" id="PF03476">
    <property type="entry name" value="MOSC_N"/>
    <property type="match status" value="1"/>
</dbReference>
<reference evidence="2" key="1">
    <citation type="submission" date="2022-11" db="EMBL/GenBank/DDBJ databases">
        <title>Centuries of genome instability and evolution in soft-shell clam transmissible cancer (bioRxiv).</title>
        <authorList>
            <person name="Hart S.F.M."/>
            <person name="Yonemitsu M.A."/>
            <person name="Giersch R.M."/>
            <person name="Beal B.F."/>
            <person name="Arriagada G."/>
            <person name="Davis B.W."/>
            <person name="Ostrander E.A."/>
            <person name="Goff S.P."/>
            <person name="Metzger M.J."/>
        </authorList>
    </citation>
    <scope>NUCLEOTIDE SEQUENCE</scope>
    <source>
        <strain evidence="2">MELC-2E11</strain>
        <tissue evidence="2">Siphon/mantle</tissue>
    </source>
</reference>
<dbReference type="Proteomes" id="UP001164746">
    <property type="component" value="Chromosome 11"/>
</dbReference>
<dbReference type="InterPro" id="IPR005303">
    <property type="entry name" value="MOCOS_middle"/>
</dbReference>
<dbReference type="PROSITE" id="PS51340">
    <property type="entry name" value="MOSC"/>
    <property type="match status" value="1"/>
</dbReference>